<dbReference type="EMBL" id="BTCL01000013">
    <property type="protein sequence ID" value="GMK46624.1"/>
    <property type="molecule type" value="Genomic_DNA"/>
</dbReference>
<evidence type="ECO:0000313" key="3">
    <source>
        <dbReference type="EMBL" id="GMK46624.1"/>
    </source>
</evidence>
<evidence type="ECO:0000313" key="4">
    <source>
        <dbReference type="Proteomes" id="UP001285921"/>
    </source>
</evidence>
<feature type="domain" description="Type IV methyl-directed restriction enzyme EcoKMcrB subunit DNA-binding" evidence="2">
    <location>
        <begin position="149"/>
        <end position="326"/>
    </location>
</feature>
<dbReference type="Pfam" id="PF07728">
    <property type="entry name" value="AAA_5"/>
    <property type="match status" value="1"/>
</dbReference>
<dbReference type="InterPro" id="IPR027417">
    <property type="entry name" value="P-loop_NTPase"/>
</dbReference>
<organism evidence="3 4">
    <name type="scientific">Paenibacillus glycanilyticus</name>
    <dbReference type="NCBI Taxonomy" id="126569"/>
    <lineage>
        <taxon>Bacteria</taxon>
        <taxon>Bacillati</taxon>
        <taxon>Bacillota</taxon>
        <taxon>Bacilli</taxon>
        <taxon>Bacillales</taxon>
        <taxon>Paenibacillaceae</taxon>
        <taxon>Paenibacillus</taxon>
    </lineage>
</organism>
<dbReference type="InterPro" id="IPR011704">
    <property type="entry name" value="ATPase_dyneun-rel_AAA"/>
</dbReference>
<name>A0ABQ6NPZ5_9BACL</name>
<keyword evidence="4" id="KW-1185">Reference proteome</keyword>
<gene>
    <name evidence="3" type="ORF">PghCCS26_37530</name>
</gene>
<evidence type="ECO:0000259" key="2">
    <source>
        <dbReference type="Pfam" id="PF12102"/>
    </source>
</evidence>
<dbReference type="InterPro" id="IPR021961">
    <property type="entry name" value="McrB_DNA-bd"/>
</dbReference>
<protein>
    <recommendedName>
        <fullName evidence="5">DUF3578 domain-containing protein</fullName>
    </recommendedName>
</protein>
<feature type="domain" description="ATPase dynein-related AAA" evidence="1">
    <location>
        <begin position="571"/>
        <end position="731"/>
    </location>
</feature>
<dbReference type="Gene3D" id="3.40.50.300">
    <property type="entry name" value="P-loop containing nucleotide triphosphate hydrolases"/>
    <property type="match status" value="1"/>
</dbReference>
<dbReference type="RefSeq" id="WP_317980850.1">
    <property type="nucleotide sequence ID" value="NZ_BTCL01000013.1"/>
</dbReference>
<dbReference type="Pfam" id="PF12102">
    <property type="entry name" value="MrcB_N"/>
    <property type="match status" value="1"/>
</dbReference>
<accession>A0ABQ6NPZ5</accession>
<sequence length="918" mass="105081">MTLPIELSTIFRSKQKSYKMVLILSLIDVYRSTRNQNITLDDVGRRFLAYYQSSVMDGKKVDSPPNGVATSWDEFTLSQTKSLLYTPIKALSSVLDESKEGQSISFKPSIWNMLDGGNMDELQNYALAELDNYNNNLAAHTSIRQSLTQILTTYLSAKNQPFSNHPLGTLLRHTLPANIKKLSFIDEQYKVQGSIGQGNWANTPWLAILDRRITETTQYGEYVVYLFSEDMSSVYLTLAQGVTVPLKERGKKEGYQYLEQKVQEMRDILPLDNLEKDENIHLTTNGLGRDYQVSTVAYLRYDRDNLPDEDQLISDLENMMANYKLYANSITDKPRPSKPKFTYTVAHLYYMQGIMAYLGENLTSAPLDDLISNQSVVLISGDDVKHPKERIQHLGRILLDLSLVQLNNNIYSLTQLGIEYANAFDSDFWKFSSVQVKIIRNILDSYSSNESSDLVSAINIALKIVGNLQEFSLEQFNEKFISELQMQEDWGDVTQTNRSKFMLNWLEDLDFIHRVKDKYIFNNNKENESVDALTVSERVNNIKTYIAQKGFHYPDSLIENLYLSLKTKPFVILAGVSGSGKTKLVKLFAEAIGATTQNKQFAIIPVRPDWNDPSDLLGYKDLSGAYRPGQLAYTLIEASIGENRHKPYFICLDEMNLARVEHYFSDFLSIIETQEWQDNFIMTSPLIQKDSLRLEDQSIYGNLSLPDNVYLIGTVNMDETTHPFSKKVLDRANTIEFNYINLGLLPNELNFSNSISASHVDNSFLRSEYLQLIDVYPDYRELARKTTERLVKINSILEEIHSHVGFRIRDAICFFMIYNARFNLLNEDAAFDLQLLQKILPRVQGSSLSVKRVLLQLMQGALGKSLSVSELMEDASELYMNWNTSDIVETAKHPQTARKIAFMLRRLEEDGFTSYWLS</sequence>
<reference evidence="3 4" key="1">
    <citation type="submission" date="2023-05" db="EMBL/GenBank/DDBJ databases">
        <title>Draft genome of Paenibacillus sp. CCS26.</title>
        <authorList>
            <person name="Akita H."/>
            <person name="Shinto Y."/>
            <person name="Kimura Z."/>
        </authorList>
    </citation>
    <scope>NUCLEOTIDE SEQUENCE [LARGE SCALE GENOMIC DNA]</scope>
    <source>
        <strain evidence="3 4">CCS26</strain>
    </source>
</reference>
<dbReference type="Proteomes" id="UP001285921">
    <property type="component" value="Unassembled WGS sequence"/>
</dbReference>
<dbReference type="Gene3D" id="3.30.920.90">
    <property type="match status" value="1"/>
</dbReference>
<evidence type="ECO:0008006" key="5">
    <source>
        <dbReference type="Google" id="ProtNLM"/>
    </source>
</evidence>
<comment type="caution">
    <text evidence="3">The sequence shown here is derived from an EMBL/GenBank/DDBJ whole genome shotgun (WGS) entry which is preliminary data.</text>
</comment>
<proteinExistence type="predicted"/>
<dbReference type="SUPFAM" id="SSF52540">
    <property type="entry name" value="P-loop containing nucleoside triphosphate hydrolases"/>
    <property type="match status" value="1"/>
</dbReference>
<evidence type="ECO:0000259" key="1">
    <source>
        <dbReference type="Pfam" id="PF07728"/>
    </source>
</evidence>